<name>A0A8T2GHG3_ARASU</name>
<keyword evidence="2" id="KW-1185">Reference proteome</keyword>
<dbReference type="AlphaFoldDB" id="A0A8T2GHG3"/>
<dbReference type="Proteomes" id="UP000694251">
    <property type="component" value="Chromosome 2"/>
</dbReference>
<reference evidence="1 2" key="1">
    <citation type="submission" date="2020-12" db="EMBL/GenBank/DDBJ databases">
        <title>Concerted genomic and epigenomic changes stabilize Arabidopsis allopolyploids.</title>
        <authorList>
            <person name="Chen Z."/>
        </authorList>
    </citation>
    <scope>NUCLEOTIDE SEQUENCE [LARGE SCALE GENOMIC DNA]</scope>
    <source>
        <strain evidence="1">As9502</strain>
        <tissue evidence="1">Leaf</tissue>
    </source>
</reference>
<comment type="caution">
    <text evidence="1">The sequence shown here is derived from an EMBL/GenBank/DDBJ whole genome shotgun (WGS) entry which is preliminary data.</text>
</comment>
<evidence type="ECO:0000313" key="2">
    <source>
        <dbReference type="Proteomes" id="UP000694251"/>
    </source>
</evidence>
<protein>
    <submittedName>
        <fullName evidence="1">Uncharacterized protein</fullName>
    </submittedName>
</protein>
<accession>A0A8T2GHG3</accession>
<proteinExistence type="predicted"/>
<dbReference type="EMBL" id="JAEFBJ010000002">
    <property type="protein sequence ID" value="KAG7643891.1"/>
    <property type="molecule type" value="Genomic_DNA"/>
</dbReference>
<sequence length="80" mass="8245">MSFTCASTKKVNKIYIRKDSRNVCDWSGDGAIGGSSSRSAAASAAADDIDGNSGGADANAYLLSHLLSTSSSSFSLFIFL</sequence>
<evidence type="ECO:0000313" key="1">
    <source>
        <dbReference type="EMBL" id="KAG7643891.1"/>
    </source>
</evidence>
<organism evidence="1 2">
    <name type="scientific">Arabidopsis suecica</name>
    <name type="common">Swedish thale-cress</name>
    <name type="synonym">Cardaminopsis suecica</name>
    <dbReference type="NCBI Taxonomy" id="45249"/>
    <lineage>
        <taxon>Eukaryota</taxon>
        <taxon>Viridiplantae</taxon>
        <taxon>Streptophyta</taxon>
        <taxon>Embryophyta</taxon>
        <taxon>Tracheophyta</taxon>
        <taxon>Spermatophyta</taxon>
        <taxon>Magnoliopsida</taxon>
        <taxon>eudicotyledons</taxon>
        <taxon>Gunneridae</taxon>
        <taxon>Pentapetalae</taxon>
        <taxon>rosids</taxon>
        <taxon>malvids</taxon>
        <taxon>Brassicales</taxon>
        <taxon>Brassicaceae</taxon>
        <taxon>Camelineae</taxon>
        <taxon>Arabidopsis</taxon>
    </lineage>
</organism>
<gene>
    <name evidence="1" type="ORF">ISN44_As02g036480</name>
</gene>